<comment type="caution">
    <text evidence="1">The sequence shown here is derived from an EMBL/GenBank/DDBJ whole genome shotgun (WGS) entry which is preliminary data.</text>
</comment>
<sequence>MVEQIHLLSKEVIRLRGQITVHPQPARDVPAYNLPPRPHRIARRCLSYIEGYGQNEEEPPKQRSHSLARECSHRPTIPLVHLTDTKNDLEKGLRRTQDIINLTTNIRWKEYFLPIQTGLHTLVAFEAHFSKTVAKFKVSINLYYHQLGLYTPVASKTHFSRAVVGDQCFTLQGGFQRPLSSFCLTFLVGRLHTPVAFGAHFFRTVLKSKVSINLYCHQSGLHTPVVFGTHFAGAAVGDQCFTLQDDFQRPLPFFCLTFSVGSKSTGTALSNPSYLSKQATYPYVRSWTHISPG</sequence>
<keyword evidence="2" id="KW-1185">Reference proteome</keyword>
<accession>A0A8T2WHA3</accession>
<proteinExistence type="predicted"/>
<dbReference type="EMBL" id="JACEGQ020000019">
    <property type="protein sequence ID" value="KAH8480366.1"/>
    <property type="molecule type" value="Genomic_DNA"/>
</dbReference>
<evidence type="ECO:0000313" key="2">
    <source>
        <dbReference type="Proteomes" id="UP000807159"/>
    </source>
</evidence>
<protein>
    <submittedName>
        <fullName evidence="1">Uncharacterized protein</fullName>
    </submittedName>
</protein>
<evidence type="ECO:0000313" key="1">
    <source>
        <dbReference type="EMBL" id="KAH8480366.1"/>
    </source>
</evidence>
<reference evidence="1" key="1">
    <citation type="journal article" date="2021" name="J. Hered.">
        <title>Genome Assembly of Salicaceae Populus deltoides (Eastern Cottonwood) I-69 Based on Nanopore Sequencing and Hi-C Technologies.</title>
        <authorList>
            <person name="Bai S."/>
            <person name="Wu H."/>
            <person name="Zhang J."/>
            <person name="Pan Z."/>
            <person name="Zhao W."/>
            <person name="Li Z."/>
            <person name="Tong C."/>
        </authorList>
    </citation>
    <scope>NUCLEOTIDE SEQUENCE</scope>
    <source>
        <tissue evidence="1">Leaf</tissue>
    </source>
</reference>
<name>A0A8T2WHA3_POPDE</name>
<organism evidence="1 2">
    <name type="scientific">Populus deltoides</name>
    <name type="common">Eastern poplar</name>
    <name type="synonym">Eastern cottonwood</name>
    <dbReference type="NCBI Taxonomy" id="3696"/>
    <lineage>
        <taxon>Eukaryota</taxon>
        <taxon>Viridiplantae</taxon>
        <taxon>Streptophyta</taxon>
        <taxon>Embryophyta</taxon>
        <taxon>Tracheophyta</taxon>
        <taxon>Spermatophyta</taxon>
        <taxon>Magnoliopsida</taxon>
        <taxon>eudicotyledons</taxon>
        <taxon>Gunneridae</taxon>
        <taxon>Pentapetalae</taxon>
        <taxon>rosids</taxon>
        <taxon>fabids</taxon>
        <taxon>Malpighiales</taxon>
        <taxon>Salicaceae</taxon>
        <taxon>Saliceae</taxon>
        <taxon>Populus</taxon>
    </lineage>
</organism>
<dbReference type="AlphaFoldDB" id="A0A8T2WHA3"/>
<gene>
    <name evidence="1" type="ORF">H0E87_030575</name>
</gene>
<dbReference type="Proteomes" id="UP000807159">
    <property type="component" value="Chromosome 19"/>
</dbReference>